<comment type="similarity">
    <text evidence="1">Belongs to the universal ribosomal protein uS11 family.</text>
</comment>
<dbReference type="GO" id="GO:0003735">
    <property type="term" value="F:structural constituent of ribosome"/>
    <property type="evidence" value="ECO:0007669"/>
    <property type="project" value="InterPro"/>
</dbReference>
<evidence type="ECO:0000256" key="1">
    <source>
        <dbReference type="ARBA" id="ARBA00006194"/>
    </source>
</evidence>
<evidence type="ECO:0000313" key="6">
    <source>
        <dbReference type="Proteomes" id="UP000799439"/>
    </source>
</evidence>
<dbReference type="HAMAP" id="MF_01310">
    <property type="entry name" value="Ribosomal_uS11"/>
    <property type="match status" value="1"/>
</dbReference>
<sequence>MARDRLRALVSFVCSSCRSSLPQRPSILSQITRNFITSSNPAAPRTSGLDASLSRPTNDGSYNRGSSILGALDFSPESMPEAVAHPQTAARLYYVPPHRIHVYCTKHNTHMTLTRPPPRKQKLDVEDAYKPPEPNQPVMTYATGMIGFRKSGRGTYDAGFQLASYFLKQIQERGLLRDIKEIEVVFRGFGSGREAVTKVILGQEGRLIRPKIIAVTDSTRLKFGGSRSPNPRRL</sequence>
<dbReference type="Gene3D" id="3.30.420.80">
    <property type="entry name" value="Ribosomal protein S11"/>
    <property type="match status" value="1"/>
</dbReference>
<dbReference type="InterPro" id="IPR001971">
    <property type="entry name" value="Ribosomal_uS11"/>
</dbReference>
<dbReference type="GO" id="GO:1990904">
    <property type="term" value="C:ribonucleoprotein complex"/>
    <property type="evidence" value="ECO:0007669"/>
    <property type="project" value="UniProtKB-KW"/>
</dbReference>
<organism evidence="5 6">
    <name type="scientific">Myriangium duriaei CBS 260.36</name>
    <dbReference type="NCBI Taxonomy" id="1168546"/>
    <lineage>
        <taxon>Eukaryota</taxon>
        <taxon>Fungi</taxon>
        <taxon>Dikarya</taxon>
        <taxon>Ascomycota</taxon>
        <taxon>Pezizomycotina</taxon>
        <taxon>Dothideomycetes</taxon>
        <taxon>Dothideomycetidae</taxon>
        <taxon>Myriangiales</taxon>
        <taxon>Myriangiaceae</taxon>
        <taxon>Myriangium</taxon>
    </lineage>
</organism>
<dbReference type="OrthoDB" id="1654884at2759"/>
<keyword evidence="6" id="KW-1185">Reference proteome</keyword>
<evidence type="ECO:0000256" key="3">
    <source>
        <dbReference type="ARBA" id="ARBA00023274"/>
    </source>
</evidence>
<dbReference type="SUPFAM" id="SSF53137">
    <property type="entry name" value="Translational machinery components"/>
    <property type="match status" value="1"/>
</dbReference>
<dbReference type="GO" id="GO:0006412">
    <property type="term" value="P:translation"/>
    <property type="evidence" value="ECO:0007669"/>
    <property type="project" value="InterPro"/>
</dbReference>
<protein>
    <submittedName>
        <fullName evidence="5">Translational machinery component</fullName>
    </submittedName>
</protein>
<keyword evidence="3" id="KW-0687">Ribonucleoprotein</keyword>
<evidence type="ECO:0000313" key="5">
    <source>
        <dbReference type="EMBL" id="KAF2151240.1"/>
    </source>
</evidence>
<name>A0A9P4J0V1_9PEZI</name>
<accession>A0A9P4J0V1</accession>
<evidence type="ECO:0000256" key="4">
    <source>
        <dbReference type="SAM" id="MobiDB-lite"/>
    </source>
</evidence>
<gene>
    <name evidence="5" type="ORF">K461DRAFT_295314</name>
</gene>
<evidence type="ECO:0000256" key="2">
    <source>
        <dbReference type="ARBA" id="ARBA00022980"/>
    </source>
</evidence>
<reference evidence="5" key="1">
    <citation type="journal article" date="2020" name="Stud. Mycol.">
        <title>101 Dothideomycetes genomes: a test case for predicting lifestyles and emergence of pathogens.</title>
        <authorList>
            <person name="Haridas S."/>
            <person name="Albert R."/>
            <person name="Binder M."/>
            <person name="Bloem J."/>
            <person name="Labutti K."/>
            <person name="Salamov A."/>
            <person name="Andreopoulos B."/>
            <person name="Baker S."/>
            <person name="Barry K."/>
            <person name="Bills G."/>
            <person name="Bluhm B."/>
            <person name="Cannon C."/>
            <person name="Castanera R."/>
            <person name="Culley D."/>
            <person name="Daum C."/>
            <person name="Ezra D."/>
            <person name="Gonzalez J."/>
            <person name="Henrissat B."/>
            <person name="Kuo A."/>
            <person name="Liang C."/>
            <person name="Lipzen A."/>
            <person name="Lutzoni F."/>
            <person name="Magnuson J."/>
            <person name="Mondo S."/>
            <person name="Nolan M."/>
            <person name="Ohm R."/>
            <person name="Pangilinan J."/>
            <person name="Park H.-J."/>
            <person name="Ramirez L."/>
            <person name="Alfaro M."/>
            <person name="Sun H."/>
            <person name="Tritt A."/>
            <person name="Yoshinaga Y."/>
            <person name="Zwiers L.-H."/>
            <person name="Turgeon B."/>
            <person name="Goodwin S."/>
            <person name="Spatafora J."/>
            <person name="Crous P."/>
            <person name="Grigoriev I."/>
        </authorList>
    </citation>
    <scope>NUCLEOTIDE SEQUENCE</scope>
    <source>
        <strain evidence="5">CBS 260.36</strain>
    </source>
</reference>
<dbReference type="InterPro" id="IPR036967">
    <property type="entry name" value="Ribosomal_uS11_sf"/>
</dbReference>
<keyword evidence="2" id="KW-0689">Ribosomal protein</keyword>
<comment type="caution">
    <text evidence="5">The sequence shown here is derived from an EMBL/GenBank/DDBJ whole genome shotgun (WGS) entry which is preliminary data.</text>
</comment>
<dbReference type="GO" id="GO:0005840">
    <property type="term" value="C:ribosome"/>
    <property type="evidence" value="ECO:0007669"/>
    <property type="project" value="UniProtKB-KW"/>
</dbReference>
<proteinExistence type="inferred from homology"/>
<dbReference type="Proteomes" id="UP000799439">
    <property type="component" value="Unassembled WGS sequence"/>
</dbReference>
<feature type="region of interest" description="Disordered" evidence="4">
    <location>
        <begin position="38"/>
        <end position="62"/>
    </location>
</feature>
<dbReference type="AlphaFoldDB" id="A0A9P4J0V1"/>
<dbReference type="EMBL" id="ML996088">
    <property type="protein sequence ID" value="KAF2151240.1"/>
    <property type="molecule type" value="Genomic_DNA"/>
</dbReference>